<dbReference type="AlphaFoldDB" id="A0A9P1R8Y4"/>
<name>A0A9P1R8Y4_PSEAI</name>
<proteinExistence type="predicted"/>
<evidence type="ECO:0000313" key="3">
    <source>
        <dbReference type="Proteomes" id="UP000045039"/>
    </source>
</evidence>
<evidence type="ECO:0000313" key="2">
    <source>
        <dbReference type="EMBL" id="CRP33821.1"/>
    </source>
</evidence>
<reference evidence="3" key="1">
    <citation type="submission" date="2015-06" db="EMBL/GenBank/DDBJ databases">
        <authorList>
            <person name="Radhakrishnan Rajesh"/>
            <person name="Underwood Anthony"/>
            <person name="Al-Shahib Ali"/>
        </authorList>
    </citation>
    <scope>NUCLEOTIDE SEQUENCE [LARGE SCALE GENOMIC DNA]</scope>
    <source>
        <strain evidence="3">P19_London_7_VIM_2_05_10</strain>
    </source>
</reference>
<dbReference type="Proteomes" id="UP000045039">
    <property type="component" value="Unassembled WGS sequence"/>
</dbReference>
<evidence type="ECO:0008006" key="4">
    <source>
        <dbReference type="Google" id="ProtNLM"/>
    </source>
</evidence>
<comment type="caution">
    <text evidence="2">The sequence shown here is derived from an EMBL/GenBank/DDBJ whole genome shotgun (WGS) entry which is preliminary data.</text>
</comment>
<sequence length="193" mass="21482">MMIYTSILSAVVSALAAETIDNTAKQAWQKLYQPGYADSEGLAGLIRASNSSGIKRIDADCWVHARLHSQLKPRHWNALVAKYSTHREKKKAAIETLIPLVATPAPRRFLGMAVYTWAIPKLKGADGKRSTDMIILDAVFYDMNNWESEGRPEQTRRRWRSGIHSVLNEMLKEAEVAAGEILMAEGIIFGEAA</sequence>
<feature type="signal peptide" evidence="1">
    <location>
        <begin position="1"/>
        <end position="16"/>
    </location>
</feature>
<feature type="chain" id="PRO_5040110462" description="Phage protein" evidence="1">
    <location>
        <begin position="17"/>
        <end position="193"/>
    </location>
</feature>
<dbReference type="EMBL" id="CVVU01000217">
    <property type="protein sequence ID" value="CRP33821.1"/>
    <property type="molecule type" value="Genomic_DNA"/>
</dbReference>
<organism evidence="2 3">
    <name type="scientific">Pseudomonas aeruginosa</name>
    <dbReference type="NCBI Taxonomy" id="287"/>
    <lineage>
        <taxon>Bacteria</taxon>
        <taxon>Pseudomonadati</taxon>
        <taxon>Pseudomonadota</taxon>
        <taxon>Gammaproteobacteria</taxon>
        <taxon>Pseudomonadales</taxon>
        <taxon>Pseudomonadaceae</taxon>
        <taxon>Pseudomonas</taxon>
    </lineage>
</organism>
<accession>A0A9P1R8Y4</accession>
<gene>
    <name evidence="2" type="ORF">PAERUG_P19_London_7_VIM_2_05_10_04141</name>
</gene>
<keyword evidence="1" id="KW-0732">Signal</keyword>
<protein>
    <recommendedName>
        <fullName evidence="4">Phage protein</fullName>
    </recommendedName>
</protein>
<evidence type="ECO:0000256" key="1">
    <source>
        <dbReference type="SAM" id="SignalP"/>
    </source>
</evidence>